<dbReference type="GO" id="GO:0004438">
    <property type="term" value="F:phosphatidylinositol-3-phosphate phosphatase activity"/>
    <property type="evidence" value="ECO:0007669"/>
    <property type="project" value="TreeGrafter"/>
</dbReference>
<comment type="similarity">
    <text evidence="1">Belongs to the protein-tyrosine phosphatase family. Non-receptor class myotubularin subfamily.</text>
</comment>
<keyword evidence="4" id="KW-1185">Reference proteome</keyword>
<accession>A0A443SSU4</accession>
<dbReference type="STRING" id="299467.A0A443SSU4"/>
<evidence type="ECO:0000259" key="2">
    <source>
        <dbReference type="PROSITE" id="PS51339"/>
    </source>
</evidence>
<dbReference type="InterPro" id="IPR010569">
    <property type="entry name" value="Myotubularin-like_Pase_dom"/>
</dbReference>
<dbReference type="EMBL" id="NCKV01000449">
    <property type="protein sequence ID" value="RWS30590.1"/>
    <property type="molecule type" value="Genomic_DNA"/>
</dbReference>
<dbReference type="Proteomes" id="UP000288716">
    <property type="component" value="Unassembled WGS sequence"/>
</dbReference>
<comment type="caution">
    <text evidence="3">The sequence shown here is derived from an EMBL/GenBank/DDBJ whole genome shotgun (WGS) entry which is preliminary data.</text>
</comment>
<feature type="domain" description="Myotubularin phosphatase" evidence="2">
    <location>
        <begin position="1"/>
        <end position="96"/>
    </location>
</feature>
<dbReference type="InterPro" id="IPR029021">
    <property type="entry name" value="Prot-tyrosine_phosphatase-like"/>
</dbReference>
<name>A0A443SSU4_9ACAR</name>
<dbReference type="GO" id="GO:0016020">
    <property type="term" value="C:membrane"/>
    <property type="evidence" value="ECO:0007669"/>
    <property type="project" value="TreeGrafter"/>
</dbReference>
<evidence type="ECO:0000313" key="4">
    <source>
        <dbReference type="Proteomes" id="UP000288716"/>
    </source>
</evidence>
<dbReference type="PROSITE" id="PS51339">
    <property type="entry name" value="PPASE_MYOTUBULARIN"/>
    <property type="match status" value="1"/>
</dbReference>
<gene>
    <name evidence="3" type="ORF">B4U80_09489</name>
</gene>
<sequence length="96" mass="10908">MGGTSYGSYEVCDTYPQVLVVPSAATDDELKSTANFRSRGRIPVLGCTQKLKAVLLVAFNHWLVSVEGVLEMMKDTFKQLWMRTLNHTKFILWMHV</sequence>
<dbReference type="Pfam" id="PF06602">
    <property type="entry name" value="Myotub-related"/>
    <property type="match status" value="1"/>
</dbReference>
<dbReference type="GO" id="GO:0052629">
    <property type="term" value="F:phosphatidylinositol-3,5-bisphosphate 3-phosphatase activity"/>
    <property type="evidence" value="ECO:0007669"/>
    <property type="project" value="TreeGrafter"/>
</dbReference>
<proteinExistence type="inferred from homology"/>
<organism evidence="3 4">
    <name type="scientific">Leptotrombidium deliense</name>
    <dbReference type="NCBI Taxonomy" id="299467"/>
    <lineage>
        <taxon>Eukaryota</taxon>
        <taxon>Metazoa</taxon>
        <taxon>Ecdysozoa</taxon>
        <taxon>Arthropoda</taxon>
        <taxon>Chelicerata</taxon>
        <taxon>Arachnida</taxon>
        <taxon>Acari</taxon>
        <taxon>Acariformes</taxon>
        <taxon>Trombidiformes</taxon>
        <taxon>Prostigmata</taxon>
        <taxon>Anystina</taxon>
        <taxon>Parasitengona</taxon>
        <taxon>Trombiculoidea</taxon>
        <taxon>Trombiculidae</taxon>
        <taxon>Leptotrombidium</taxon>
    </lineage>
</organism>
<protein>
    <submittedName>
        <fullName evidence="3">Myotubularin-related protein 2-like protein</fullName>
    </submittedName>
</protein>
<dbReference type="PANTHER" id="PTHR10807:SF128">
    <property type="entry name" value="PHOSPHATIDYLINOSITOL-3,5-BISPHOSPHATE 3-PHOSPHATASE"/>
    <property type="match status" value="1"/>
</dbReference>
<dbReference type="OrthoDB" id="8723068at2759"/>
<dbReference type="InterPro" id="IPR030564">
    <property type="entry name" value="Myotubularin"/>
</dbReference>
<evidence type="ECO:0000256" key="1">
    <source>
        <dbReference type="ARBA" id="ARBA00007471"/>
    </source>
</evidence>
<evidence type="ECO:0000313" key="3">
    <source>
        <dbReference type="EMBL" id="RWS30590.1"/>
    </source>
</evidence>
<dbReference type="SUPFAM" id="SSF52799">
    <property type="entry name" value="(Phosphotyrosine protein) phosphatases II"/>
    <property type="match status" value="1"/>
</dbReference>
<dbReference type="GO" id="GO:0046856">
    <property type="term" value="P:phosphatidylinositol dephosphorylation"/>
    <property type="evidence" value="ECO:0007669"/>
    <property type="project" value="TreeGrafter"/>
</dbReference>
<dbReference type="GO" id="GO:0005737">
    <property type="term" value="C:cytoplasm"/>
    <property type="evidence" value="ECO:0007669"/>
    <property type="project" value="TreeGrafter"/>
</dbReference>
<dbReference type="PANTHER" id="PTHR10807">
    <property type="entry name" value="MYOTUBULARIN-RELATED"/>
    <property type="match status" value="1"/>
</dbReference>
<dbReference type="VEuPathDB" id="VectorBase:LDEU001455"/>
<reference evidence="3 4" key="1">
    <citation type="journal article" date="2018" name="Gigascience">
        <title>Genomes of trombidid mites reveal novel predicted allergens and laterally-transferred genes associated with secondary metabolism.</title>
        <authorList>
            <person name="Dong X."/>
            <person name="Chaisiri K."/>
            <person name="Xia D."/>
            <person name="Armstrong S.D."/>
            <person name="Fang Y."/>
            <person name="Donnelly M.J."/>
            <person name="Kadowaki T."/>
            <person name="McGarry J.W."/>
            <person name="Darby A.C."/>
            <person name="Makepeace B.L."/>
        </authorList>
    </citation>
    <scope>NUCLEOTIDE SEQUENCE [LARGE SCALE GENOMIC DNA]</scope>
    <source>
        <strain evidence="3">UoL-UT</strain>
    </source>
</reference>
<dbReference type="AlphaFoldDB" id="A0A443SSU4"/>